<organism evidence="1 2">
    <name type="scientific">Bondarzewia mesenterica</name>
    <dbReference type="NCBI Taxonomy" id="1095465"/>
    <lineage>
        <taxon>Eukaryota</taxon>
        <taxon>Fungi</taxon>
        <taxon>Dikarya</taxon>
        <taxon>Basidiomycota</taxon>
        <taxon>Agaricomycotina</taxon>
        <taxon>Agaricomycetes</taxon>
        <taxon>Russulales</taxon>
        <taxon>Bondarzewiaceae</taxon>
        <taxon>Bondarzewia</taxon>
    </lineage>
</organism>
<evidence type="ECO:0000313" key="1">
    <source>
        <dbReference type="EMBL" id="THH08970.1"/>
    </source>
</evidence>
<comment type="caution">
    <text evidence="1">The sequence shown here is derived from an EMBL/GenBank/DDBJ whole genome shotgun (WGS) entry which is preliminary data.</text>
</comment>
<proteinExistence type="predicted"/>
<dbReference type="Proteomes" id="UP000310158">
    <property type="component" value="Unassembled WGS sequence"/>
</dbReference>
<accession>A0A4S4LGN2</accession>
<evidence type="ECO:0000313" key="2">
    <source>
        <dbReference type="Proteomes" id="UP000310158"/>
    </source>
</evidence>
<sequence>MLQGQNTSGEWHDHVVSRKEGEDWFCCLECFFREEVGVLGVIPEQVVPVEVTAPDEVRPVVWEEVVFVLPEITVKGIEGAAMVVRVVDVEDGELAESARELNYSNVGAGEVDLAPAAGGELGADKD</sequence>
<reference evidence="1 2" key="1">
    <citation type="submission" date="2019-02" db="EMBL/GenBank/DDBJ databases">
        <title>Genome sequencing of the rare red list fungi Bondarzewia mesenterica.</title>
        <authorList>
            <person name="Buettner E."/>
            <person name="Kellner H."/>
        </authorList>
    </citation>
    <scope>NUCLEOTIDE SEQUENCE [LARGE SCALE GENOMIC DNA]</scope>
    <source>
        <strain evidence="1 2">DSM 108281</strain>
    </source>
</reference>
<keyword evidence="2" id="KW-1185">Reference proteome</keyword>
<dbReference type="AlphaFoldDB" id="A0A4S4LGN2"/>
<dbReference type="EMBL" id="SGPL01000663">
    <property type="protein sequence ID" value="THH08970.1"/>
    <property type="molecule type" value="Genomic_DNA"/>
</dbReference>
<protein>
    <submittedName>
        <fullName evidence="1">Uncharacterized protein</fullName>
    </submittedName>
</protein>
<name>A0A4S4LGN2_9AGAM</name>
<gene>
    <name evidence="1" type="ORF">EW146_g8819</name>
</gene>